<evidence type="ECO:0000256" key="1">
    <source>
        <dbReference type="SAM" id="MobiDB-lite"/>
    </source>
</evidence>
<organism evidence="2 3">
    <name type="scientific">Mycena sanguinolenta</name>
    <dbReference type="NCBI Taxonomy" id="230812"/>
    <lineage>
        <taxon>Eukaryota</taxon>
        <taxon>Fungi</taxon>
        <taxon>Dikarya</taxon>
        <taxon>Basidiomycota</taxon>
        <taxon>Agaricomycotina</taxon>
        <taxon>Agaricomycetes</taxon>
        <taxon>Agaricomycetidae</taxon>
        <taxon>Agaricales</taxon>
        <taxon>Marasmiineae</taxon>
        <taxon>Mycenaceae</taxon>
        <taxon>Mycena</taxon>
    </lineage>
</organism>
<reference evidence="2" key="1">
    <citation type="submission" date="2020-05" db="EMBL/GenBank/DDBJ databases">
        <title>Mycena genomes resolve the evolution of fungal bioluminescence.</title>
        <authorList>
            <person name="Tsai I.J."/>
        </authorList>
    </citation>
    <scope>NUCLEOTIDE SEQUENCE</scope>
    <source>
        <strain evidence="2">160909Yilan</strain>
    </source>
</reference>
<accession>A0A8H7CZB5</accession>
<protein>
    <submittedName>
        <fullName evidence="2">Uncharacterized protein</fullName>
    </submittedName>
</protein>
<feature type="region of interest" description="Disordered" evidence="1">
    <location>
        <begin position="76"/>
        <end position="103"/>
    </location>
</feature>
<dbReference type="Proteomes" id="UP000623467">
    <property type="component" value="Unassembled WGS sequence"/>
</dbReference>
<gene>
    <name evidence="2" type="ORF">MSAN_01538200</name>
</gene>
<dbReference type="EMBL" id="JACAZH010000012">
    <property type="protein sequence ID" value="KAF7353486.1"/>
    <property type="molecule type" value="Genomic_DNA"/>
</dbReference>
<proteinExistence type="predicted"/>
<evidence type="ECO:0000313" key="3">
    <source>
        <dbReference type="Proteomes" id="UP000623467"/>
    </source>
</evidence>
<evidence type="ECO:0000313" key="2">
    <source>
        <dbReference type="EMBL" id="KAF7353486.1"/>
    </source>
</evidence>
<dbReference type="AlphaFoldDB" id="A0A8H7CZB5"/>
<dbReference type="OrthoDB" id="3022331at2759"/>
<comment type="caution">
    <text evidence="2">The sequence shown here is derived from an EMBL/GenBank/DDBJ whole genome shotgun (WGS) entry which is preliminary data.</text>
</comment>
<feature type="compositionally biased region" description="Low complexity" evidence="1">
    <location>
        <begin position="86"/>
        <end position="95"/>
    </location>
</feature>
<sequence length="182" mass="19472">MLALDLSYCSYAQSVHGTRTTCGCSKKPSRVAVLRPASTLLKPSLSGAGAPSAAILLCAFCLRVKIATVGKLPVFHQRQPPPPSQRPSSWSPTQSAAPFGQPDFAAGEPLSDGRWNHSFDIEHLFTSNVGYAGASNRAMAANGMSSGVRAMWANAPTNFELEDWGQYFLAMSHWSKTSGTPR</sequence>
<name>A0A8H7CZB5_9AGAR</name>
<keyword evidence="3" id="KW-1185">Reference proteome</keyword>